<gene>
    <name evidence="1" type="ORF">CRV2_00011852</name>
</gene>
<sequence>MARDWTGVEIGGGGDEGEMGGGNNTEAGAETAETGAEPGVGEEEATSEGDDSGGASARL</sequence>
<protein>
    <submittedName>
        <fullName evidence="1">Uncharacterized protein</fullName>
    </submittedName>
</protein>
<evidence type="ECO:0000313" key="1">
    <source>
        <dbReference type="EMBL" id="CAG9955233.1"/>
    </source>
</evidence>
<dbReference type="Proteomes" id="UP000836387">
    <property type="component" value="Unassembled WGS sequence"/>
</dbReference>
<name>A0ACA9UR84_BIOOC</name>
<proteinExistence type="predicted"/>
<organism evidence="1 2">
    <name type="scientific">Clonostachys rosea f. rosea IK726</name>
    <dbReference type="NCBI Taxonomy" id="1349383"/>
    <lineage>
        <taxon>Eukaryota</taxon>
        <taxon>Fungi</taxon>
        <taxon>Dikarya</taxon>
        <taxon>Ascomycota</taxon>
        <taxon>Pezizomycotina</taxon>
        <taxon>Sordariomycetes</taxon>
        <taxon>Hypocreomycetidae</taxon>
        <taxon>Hypocreales</taxon>
        <taxon>Bionectriaceae</taxon>
        <taxon>Clonostachys</taxon>
    </lineage>
</organism>
<accession>A0ACA9UR84</accession>
<reference evidence="1" key="2">
    <citation type="submission" date="2021-10" db="EMBL/GenBank/DDBJ databases">
        <authorList>
            <person name="Piombo E."/>
        </authorList>
    </citation>
    <scope>NUCLEOTIDE SEQUENCE</scope>
</reference>
<comment type="caution">
    <text evidence="1">The sequence shown here is derived from an EMBL/GenBank/DDBJ whole genome shotgun (WGS) entry which is preliminary data.</text>
</comment>
<dbReference type="EMBL" id="CADEHS020000578">
    <property type="protein sequence ID" value="CAG9955233.1"/>
    <property type="molecule type" value="Genomic_DNA"/>
</dbReference>
<keyword evidence="2" id="KW-1185">Reference proteome</keyword>
<reference evidence="1" key="1">
    <citation type="submission" date="2020-04" db="EMBL/GenBank/DDBJ databases">
        <authorList>
            <person name="Broberg M."/>
        </authorList>
    </citation>
    <scope>NUCLEOTIDE SEQUENCE</scope>
</reference>
<evidence type="ECO:0000313" key="2">
    <source>
        <dbReference type="Proteomes" id="UP000836387"/>
    </source>
</evidence>